<feature type="signal peptide" evidence="1">
    <location>
        <begin position="1"/>
        <end position="24"/>
    </location>
</feature>
<evidence type="ECO:0000313" key="3">
    <source>
        <dbReference type="Proteomes" id="UP000823637"/>
    </source>
</evidence>
<comment type="caution">
    <text evidence="2">The sequence shown here is derived from an EMBL/GenBank/DDBJ whole genome shotgun (WGS) entry which is preliminary data.</text>
</comment>
<protein>
    <recommendedName>
        <fullName evidence="4">Ig-like domain-containing protein</fullName>
    </recommendedName>
</protein>
<dbReference type="Proteomes" id="UP000823637">
    <property type="component" value="Unassembled WGS sequence"/>
</dbReference>
<evidence type="ECO:0008006" key="4">
    <source>
        <dbReference type="Google" id="ProtNLM"/>
    </source>
</evidence>
<evidence type="ECO:0000256" key="1">
    <source>
        <dbReference type="SAM" id="SignalP"/>
    </source>
</evidence>
<gene>
    <name evidence="2" type="ORF">IAC32_04330</name>
</gene>
<sequence length="1407" mass="155334">MKRLCPKFFFLFGFFLLLPQLMSAAFTVHVYQEGKPEYVGEFYSLSGDEMQADIVIDDYSGNANAYKYWISDSDKWHDGHSENFELGSSNSTLADVSGTDWLQTGCSSGSIILTVKIWSASDDKKNWFPHDISCEEYVPVYIYSSTFYVDSKIDEFVLQSFIEDNSIKVSNYKWEYQIEGESTWNLVANTTTSQITVNRNQFPAKTSRFRLTVTTDTGETFESENTWLMGFAPVCTGETKTVTVFEQDFGTVSSYTGRKELEGMQGYTYRPYPRKINDGDYALVADPYWCGCGDGTNQPEESVENCTDKNRTTNEGDGGNWYRGYVYPTQSGIKFRDHTKNEQSDLATEYGLALMINYAENDETLAYEHVLTDEEMVKMVPGSTVRFSAHIASIAKYWSETSSGGQGVSMTISIDYNPVSNDPDDANWDTWVSATQTVKHHDNWYPIVTDEDVELPDRAGYYRIRIYSDGSTGTGYDILIDDIRLVACQPVINAHFEYEEGGSTVTGTEVVMKDLSDTYTVVVPKFDEGMLGADPQVMLFIYDETTGSYDYIGKMTYNETSENYTFVVSEDYFDYIPDTVTFVAVATSKNTDADTLAESIENKLVDPTNSLECFRSEELLTMSIDCLADPTIEFAEGSVANICGELDSDGKPIFDYPSVRIRFANITDAVFYSITSKFAIPSGSSATGAVEYTSDFVQINAEDLAKGYVDVDLETFKDGLNWIPGVIYTVTVNVKEQYKGKDVCLRSSAEGVSFNIRYMPSFSADLVDTDMCRGQENKQIIAPEILYANTYLWQVSKDGGIIWEDAEGVNTNKAYTFPADAEDGWQYKLLISRATTDFTCGPVESNPITLTVNDCDSYQLTQTIVADHAYCVGEEISLTWTIKNLNSVADQENVQVSSEALPDGVEFLSGDAGISYDETTKQILWNIGTMQPEDQLTVSLKLRYSSYVTASVNKMLRIWISSSNSDTFATFEDQTNAGWYDRDQITLKGQTPKPTTSLEGQNYVSCAESGILDLETLLSGNYSDGVLSWYTDDALTQVLDPAEIDKSAVCDHDTYYVTFTDTEHNLCASDTLQIHVTIKGISALPVTTSDVVDGTYEICAAESGTLSLSTLVESPYEILTWYTDAALTQEFVPAEIDMTVAQDVTYYVTNTETGKCPSAAVAVRILIKANTEAPTVIVDAEGYAYNECAVVGSKPLSELVSSDKSGLRWYDESGNEIDNPVFDTAAAGEYVCYVTNTKPGECESEKAEVKIKIKAISAKPTVDTDANGYAYNECAAESGTLSLSTLVEAPYETLTWYTDAALTQEFVPAEIDMTVAQDVTYYVTNTETGKCPSAAVAVRILVKANTEAPTVIVDAEGYAYSECASAGSKSLSELIVSHDGTLQWYDAAGNPLGTGASFDTSEAGETT</sequence>
<feature type="non-terminal residue" evidence="2">
    <location>
        <position position="1407"/>
    </location>
</feature>
<proteinExistence type="predicted"/>
<reference evidence="2" key="2">
    <citation type="journal article" date="2021" name="PeerJ">
        <title>Extensive microbial diversity within the chicken gut microbiome revealed by metagenomics and culture.</title>
        <authorList>
            <person name="Gilroy R."/>
            <person name="Ravi A."/>
            <person name="Getino M."/>
            <person name="Pursley I."/>
            <person name="Horton D.L."/>
            <person name="Alikhan N.F."/>
            <person name="Baker D."/>
            <person name="Gharbi K."/>
            <person name="Hall N."/>
            <person name="Watson M."/>
            <person name="Adriaenssens E.M."/>
            <person name="Foster-Nyarko E."/>
            <person name="Jarju S."/>
            <person name="Secka A."/>
            <person name="Antonio M."/>
            <person name="Oren A."/>
            <person name="Chaudhuri R.R."/>
            <person name="La Ragione R."/>
            <person name="Hildebrand F."/>
            <person name="Pallen M.J."/>
        </authorList>
    </citation>
    <scope>NUCLEOTIDE SEQUENCE</scope>
    <source>
        <strain evidence="2">D3-1215</strain>
    </source>
</reference>
<keyword evidence="1" id="KW-0732">Signal</keyword>
<evidence type="ECO:0000313" key="2">
    <source>
        <dbReference type="EMBL" id="MBO8446956.1"/>
    </source>
</evidence>
<reference evidence="2" key="1">
    <citation type="submission" date="2020-10" db="EMBL/GenBank/DDBJ databases">
        <authorList>
            <person name="Gilroy R."/>
        </authorList>
    </citation>
    <scope>NUCLEOTIDE SEQUENCE</scope>
    <source>
        <strain evidence="2">D3-1215</strain>
    </source>
</reference>
<feature type="chain" id="PRO_5039291673" description="Ig-like domain-containing protein" evidence="1">
    <location>
        <begin position="25"/>
        <end position="1407"/>
    </location>
</feature>
<accession>A0A9D9HCY1</accession>
<name>A0A9D9HCY1_9BACT</name>
<organism evidence="2 3">
    <name type="scientific">Candidatus Enterocola intestinipullorum</name>
    <dbReference type="NCBI Taxonomy" id="2840783"/>
    <lineage>
        <taxon>Bacteria</taxon>
        <taxon>Pseudomonadati</taxon>
        <taxon>Bacteroidota</taxon>
        <taxon>Bacteroidia</taxon>
        <taxon>Bacteroidales</taxon>
        <taxon>Candidatus Enterocola</taxon>
    </lineage>
</organism>
<dbReference type="EMBL" id="JADIMR010000063">
    <property type="protein sequence ID" value="MBO8446956.1"/>
    <property type="molecule type" value="Genomic_DNA"/>
</dbReference>